<dbReference type="PANTHER" id="PTHR11311:SF15">
    <property type="entry name" value="SPONDIN-2"/>
    <property type="match status" value="1"/>
</dbReference>
<keyword evidence="8" id="KW-0325">Glycoprotein</keyword>
<keyword evidence="5" id="KW-0732">Signal</keyword>
<evidence type="ECO:0000256" key="3">
    <source>
        <dbReference type="ARBA" id="ARBA00022530"/>
    </source>
</evidence>
<evidence type="ECO:0000256" key="4">
    <source>
        <dbReference type="ARBA" id="ARBA00022723"/>
    </source>
</evidence>
<dbReference type="PANTHER" id="PTHR11311">
    <property type="entry name" value="SPONDIN"/>
    <property type="match status" value="1"/>
</dbReference>
<keyword evidence="3" id="KW-0272">Extracellular matrix</keyword>
<evidence type="ECO:0000256" key="8">
    <source>
        <dbReference type="ARBA" id="ARBA00023180"/>
    </source>
</evidence>
<name>A0A3S0ZA72_ELYCH</name>
<comment type="subcellular location">
    <subcellularLocation>
        <location evidence="1">Secreted</location>
        <location evidence="1">Extracellular space</location>
        <location evidence="1">Extracellular matrix</location>
    </subcellularLocation>
</comment>
<dbReference type="InterPro" id="IPR009465">
    <property type="entry name" value="Spondin_N"/>
</dbReference>
<dbReference type="OrthoDB" id="6090599at2759"/>
<evidence type="ECO:0000313" key="10">
    <source>
        <dbReference type="EMBL" id="RUS73090.1"/>
    </source>
</evidence>
<comment type="caution">
    <text evidence="10">The sequence shown here is derived from an EMBL/GenBank/DDBJ whole genome shotgun (WGS) entry which is preliminary data.</text>
</comment>
<dbReference type="Pfam" id="PF19028">
    <property type="entry name" value="TSP1_spondin"/>
    <property type="match status" value="1"/>
</dbReference>
<dbReference type="NCBIfam" id="NF038123">
    <property type="entry name" value="NF038123_dom"/>
    <property type="match status" value="1"/>
</dbReference>
<dbReference type="PROSITE" id="PS50092">
    <property type="entry name" value="TSP1"/>
    <property type="match status" value="1"/>
</dbReference>
<dbReference type="SUPFAM" id="SSF82895">
    <property type="entry name" value="TSP-1 type 1 repeat"/>
    <property type="match status" value="1"/>
</dbReference>
<dbReference type="InterPro" id="IPR044004">
    <property type="entry name" value="TSP1_spondin_dom"/>
</dbReference>
<keyword evidence="11" id="KW-1185">Reference proteome</keyword>
<evidence type="ECO:0000256" key="2">
    <source>
        <dbReference type="ARBA" id="ARBA00022525"/>
    </source>
</evidence>
<dbReference type="Gene3D" id="2.20.100.10">
    <property type="entry name" value="Thrombospondin type-1 (TSP1) repeat"/>
    <property type="match status" value="1"/>
</dbReference>
<dbReference type="PROSITE" id="PS51020">
    <property type="entry name" value="SPONDIN"/>
    <property type="match status" value="1"/>
</dbReference>
<dbReference type="GO" id="GO:0007155">
    <property type="term" value="P:cell adhesion"/>
    <property type="evidence" value="ECO:0007669"/>
    <property type="project" value="UniProtKB-KW"/>
</dbReference>
<dbReference type="InterPro" id="IPR051418">
    <property type="entry name" value="Spondin/Thrombospondin_T1"/>
</dbReference>
<dbReference type="GO" id="GO:0046872">
    <property type="term" value="F:metal ion binding"/>
    <property type="evidence" value="ECO:0007669"/>
    <property type="project" value="UniProtKB-KW"/>
</dbReference>
<sequence>MWEEGVNASKPVKLFAEEGDPKYLDSESKQGYGGVLDTFTAPPVNSGVGSTSVMVALDGKHTQLSFMMKIIPSPDWFVGLSSEDLCESGKWRKHFYAELRPMDAGTDQGFTFTAPNWPHEPHQPISEITNVEPNHPASSFYYPEYEPQQTLKQRDSCTHCSKFFNISELLFLISTFLPLVSAVTHCEVTEWTEWTPCSQTCGFGKRKRSRDALSLPSKGGANCPPLRQESLCGSMRNCKWNHFSFLNKNGPKRRHSRGH</sequence>
<organism evidence="10 11">
    <name type="scientific">Elysia chlorotica</name>
    <name type="common">Eastern emerald elysia</name>
    <name type="synonym">Sea slug</name>
    <dbReference type="NCBI Taxonomy" id="188477"/>
    <lineage>
        <taxon>Eukaryota</taxon>
        <taxon>Metazoa</taxon>
        <taxon>Spiralia</taxon>
        <taxon>Lophotrochozoa</taxon>
        <taxon>Mollusca</taxon>
        <taxon>Gastropoda</taxon>
        <taxon>Heterobranchia</taxon>
        <taxon>Euthyneura</taxon>
        <taxon>Panpulmonata</taxon>
        <taxon>Sacoglossa</taxon>
        <taxon>Placobranchoidea</taxon>
        <taxon>Plakobranchidae</taxon>
        <taxon>Elysia</taxon>
    </lineage>
</organism>
<dbReference type="InterPro" id="IPR038678">
    <property type="entry name" value="Spondin_N_sf"/>
</dbReference>
<dbReference type="Proteomes" id="UP000271974">
    <property type="component" value="Unassembled WGS sequence"/>
</dbReference>
<accession>A0A3S0ZA72</accession>
<gene>
    <name evidence="10" type="ORF">EGW08_019151</name>
</gene>
<evidence type="ECO:0000259" key="9">
    <source>
        <dbReference type="PROSITE" id="PS51020"/>
    </source>
</evidence>
<dbReference type="Gene3D" id="2.60.40.2130">
    <property type="entry name" value="F-spondin domain"/>
    <property type="match status" value="1"/>
</dbReference>
<evidence type="ECO:0000256" key="6">
    <source>
        <dbReference type="ARBA" id="ARBA00022889"/>
    </source>
</evidence>
<feature type="non-terminal residue" evidence="10">
    <location>
        <position position="259"/>
    </location>
</feature>
<protein>
    <recommendedName>
        <fullName evidence="9">Spondin domain-containing protein</fullName>
    </recommendedName>
</protein>
<proteinExistence type="predicted"/>
<keyword evidence="6" id="KW-0130">Cell adhesion</keyword>
<evidence type="ECO:0000256" key="7">
    <source>
        <dbReference type="ARBA" id="ARBA00023157"/>
    </source>
</evidence>
<dbReference type="GO" id="GO:0031012">
    <property type="term" value="C:extracellular matrix"/>
    <property type="evidence" value="ECO:0007669"/>
    <property type="project" value="TreeGrafter"/>
</dbReference>
<keyword evidence="2" id="KW-0964">Secreted</keyword>
<dbReference type="InterPro" id="IPR000884">
    <property type="entry name" value="TSP1_rpt"/>
</dbReference>
<evidence type="ECO:0000256" key="1">
    <source>
        <dbReference type="ARBA" id="ARBA00004498"/>
    </source>
</evidence>
<feature type="domain" description="Spondin" evidence="9">
    <location>
        <begin position="1"/>
        <end position="136"/>
    </location>
</feature>
<dbReference type="EMBL" id="RQTK01000978">
    <property type="protein sequence ID" value="RUS73090.1"/>
    <property type="molecule type" value="Genomic_DNA"/>
</dbReference>
<dbReference type="AlphaFoldDB" id="A0A3S0ZA72"/>
<keyword evidence="4" id="KW-0479">Metal-binding</keyword>
<evidence type="ECO:0000256" key="5">
    <source>
        <dbReference type="ARBA" id="ARBA00022729"/>
    </source>
</evidence>
<dbReference type="STRING" id="188477.A0A3S0ZA72"/>
<evidence type="ECO:0000313" key="11">
    <source>
        <dbReference type="Proteomes" id="UP000271974"/>
    </source>
</evidence>
<dbReference type="InterPro" id="IPR036383">
    <property type="entry name" value="TSP1_rpt_sf"/>
</dbReference>
<reference evidence="10 11" key="1">
    <citation type="submission" date="2019-01" db="EMBL/GenBank/DDBJ databases">
        <title>A draft genome assembly of the solar-powered sea slug Elysia chlorotica.</title>
        <authorList>
            <person name="Cai H."/>
            <person name="Li Q."/>
            <person name="Fang X."/>
            <person name="Li J."/>
            <person name="Curtis N.E."/>
            <person name="Altenburger A."/>
            <person name="Shibata T."/>
            <person name="Feng M."/>
            <person name="Maeda T."/>
            <person name="Schwartz J.A."/>
            <person name="Shigenobu S."/>
            <person name="Lundholm N."/>
            <person name="Nishiyama T."/>
            <person name="Yang H."/>
            <person name="Hasebe M."/>
            <person name="Li S."/>
            <person name="Pierce S.K."/>
            <person name="Wang J."/>
        </authorList>
    </citation>
    <scope>NUCLEOTIDE SEQUENCE [LARGE SCALE GENOMIC DNA]</scope>
    <source>
        <strain evidence="10">EC2010</strain>
        <tissue evidence="10">Whole organism of an adult</tissue>
    </source>
</reference>
<dbReference type="Pfam" id="PF06468">
    <property type="entry name" value="Spond_N"/>
    <property type="match status" value="1"/>
</dbReference>
<keyword evidence="7" id="KW-1015">Disulfide bond</keyword>
<dbReference type="SMART" id="SM00209">
    <property type="entry name" value="TSP1"/>
    <property type="match status" value="1"/>
</dbReference>